<proteinExistence type="predicted"/>
<dbReference type="RefSeq" id="WP_112297575.1">
    <property type="nucleotide sequence ID" value="NZ_UAUF01000007.1"/>
</dbReference>
<feature type="coiled-coil region" evidence="1">
    <location>
        <begin position="72"/>
        <end position="132"/>
    </location>
</feature>
<dbReference type="AlphaFoldDB" id="A0A2X2C9Z0"/>
<protein>
    <submittedName>
        <fullName evidence="2">Methyl-accepting chemotaxis protein</fullName>
    </submittedName>
</protein>
<organism evidence="2 3">
    <name type="scientific">Pseudomonas luteola</name>
    <dbReference type="NCBI Taxonomy" id="47886"/>
    <lineage>
        <taxon>Bacteria</taxon>
        <taxon>Pseudomonadati</taxon>
        <taxon>Pseudomonadota</taxon>
        <taxon>Gammaproteobacteria</taxon>
        <taxon>Pseudomonadales</taxon>
        <taxon>Pseudomonadaceae</taxon>
        <taxon>Pseudomonas</taxon>
    </lineage>
</organism>
<evidence type="ECO:0000313" key="2">
    <source>
        <dbReference type="EMBL" id="SPZ02556.1"/>
    </source>
</evidence>
<accession>A0A2X2C9Z0</accession>
<name>A0A2X2C9Z0_PSELU</name>
<evidence type="ECO:0000256" key="1">
    <source>
        <dbReference type="SAM" id="Coils"/>
    </source>
</evidence>
<gene>
    <name evidence="2" type="ORF">NCTC11842_00678</name>
</gene>
<dbReference type="EMBL" id="UAUF01000007">
    <property type="protein sequence ID" value="SPZ02556.1"/>
    <property type="molecule type" value="Genomic_DNA"/>
</dbReference>
<evidence type="ECO:0000313" key="3">
    <source>
        <dbReference type="Proteomes" id="UP000250443"/>
    </source>
</evidence>
<reference evidence="2 3" key="1">
    <citation type="submission" date="2018-06" db="EMBL/GenBank/DDBJ databases">
        <authorList>
            <consortium name="Pathogen Informatics"/>
            <person name="Doyle S."/>
        </authorList>
    </citation>
    <scope>NUCLEOTIDE SEQUENCE [LARGE SCALE GENOMIC DNA]</scope>
    <source>
        <strain evidence="2 3">NCTC11842</strain>
    </source>
</reference>
<dbReference type="Proteomes" id="UP000250443">
    <property type="component" value="Unassembled WGS sequence"/>
</dbReference>
<sequence length="220" mass="24212">MSKPSFLSLLGIAVFLGLSGFVFVQNKQLEALAARVDQVDPSNQIEQFTSRLDEIESSTKAVNFELQKAVPMADFNTAIKATSAQLDNIQRQLEGAKPSASQEEFLSLQARVESLETDLHGMQKRMIFAQNRPAPTSAERKIAIARQKKPIVLAPPFQVIGVESRGSERFLAIAPFGSTRLDDIQLIRPGDSSQQWQLKSLGDSTAEFLVGGNQQIVNLR</sequence>
<keyword evidence="1" id="KW-0175">Coiled coil</keyword>